<proteinExistence type="inferred from homology"/>
<dbReference type="SUPFAM" id="SSF58104">
    <property type="entry name" value="Methyl-accepting chemotaxis protein (MCP) signaling domain"/>
    <property type="match status" value="1"/>
</dbReference>
<evidence type="ECO:0000313" key="8">
    <source>
        <dbReference type="Proteomes" id="UP001055153"/>
    </source>
</evidence>
<keyword evidence="4" id="KW-0472">Membrane</keyword>
<organism evidence="7 8">
    <name type="scientific">Methylobacterium isbiliense</name>
    <dbReference type="NCBI Taxonomy" id="315478"/>
    <lineage>
        <taxon>Bacteria</taxon>
        <taxon>Pseudomonadati</taxon>
        <taxon>Pseudomonadota</taxon>
        <taxon>Alphaproteobacteria</taxon>
        <taxon>Hyphomicrobiales</taxon>
        <taxon>Methylobacteriaceae</taxon>
        <taxon>Methylobacterium</taxon>
    </lineage>
</organism>
<dbReference type="PROSITE" id="PS50111">
    <property type="entry name" value="CHEMOTAXIS_TRANSDUC_2"/>
    <property type="match status" value="1"/>
</dbReference>
<dbReference type="InterPro" id="IPR004089">
    <property type="entry name" value="MCPsignal_dom"/>
</dbReference>
<dbReference type="Proteomes" id="UP001055153">
    <property type="component" value="Unassembled WGS sequence"/>
</dbReference>
<dbReference type="SMART" id="SM00304">
    <property type="entry name" value="HAMP"/>
    <property type="match status" value="1"/>
</dbReference>
<dbReference type="CDD" id="cd06225">
    <property type="entry name" value="HAMP"/>
    <property type="match status" value="1"/>
</dbReference>
<dbReference type="Pfam" id="PF00015">
    <property type="entry name" value="MCPsignal"/>
    <property type="match status" value="1"/>
</dbReference>
<dbReference type="PANTHER" id="PTHR32089:SF112">
    <property type="entry name" value="LYSOZYME-LIKE PROTEIN-RELATED"/>
    <property type="match status" value="1"/>
</dbReference>
<evidence type="ECO:0000256" key="2">
    <source>
        <dbReference type="ARBA" id="ARBA00029447"/>
    </source>
</evidence>
<dbReference type="PANTHER" id="PTHR32089">
    <property type="entry name" value="METHYL-ACCEPTING CHEMOTAXIS PROTEIN MCPB"/>
    <property type="match status" value="1"/>
</dbReference>
<reference evidence="7" key="1">
    <citation type="journal article" date="2021" name="Front. Microbiol.">
        <title>Comprehensive Comparative Genomics and Phenotyping of Methylobacterium Species.</title>
        <authorList>
            <person name="Alessa O."/>
            <person name="Ogura Y."/>
            <person name="Fujitani Y."/>
            <person name="Takami H."/>
            <person name="Hayashi T."/>
            <person name="Sahin N."/>
            <person name="Tani A."/>
        </authorList>
    </citation>
    <scope>NUCLEOTIDE SEQUENCE</scope>
    <source>
        <strain evidence="7">DSM 17168</strain>
    </source>
</reference>
<keyword evidence="1 3" id="KW-0807">Transducer</keyword>
<protein>
    <recommendedName>
        <fullName evidence="9">Methyl-accepting chemotaxis protein</fullName>
    </recommendedName>
</protein>
<reference evidence="7" key="2">
    <citation type="submission" date="2021-08" db="EMBL/GenBank/DDBJ databases">
        <authorList>
            <person name="Tani A."/>
            <person name="Ola A."/>
            <person name="Ogura Y."/>
            <person name="Katsura K."/>
            <person name="Hayashi T."/>
        </authorList>
    </citation>
    <scope>NUCLEOTIDE SEQUENCE</scope>
    <source>
        <strain evidence="7">DSM 17168</strain>
    </source>
</reference>
<evidence type="ECO:0000313" key="7">
    <source>
        <dbReference type="EMBL" id="GJD99940.1"/>
    </source>
</evidence>
<dbReference type="InterPro" id="IPR003660">
    <property type="entry name" value="HAMP_dom"/>
</dbReference>
<accession>A0ABQ4SBW8</accession>
<keyword evidence="4" id="KW-0812">Transmembrane</keyword>
<dbReference type="SMART" id="SM00283">
    <property type="entry name" value="MA"/>
    <property type="match status" value="1"/>
</dbReference>
<evidence type="ECO:0000256" key="3">
    <source>
        <dbReference type="PROSITE-ProRule" id="PRU00284"/>
    </source>
</evidence>
<evidence type="ECO:0000259" key="5">
    <source>
        <dbReference type="PROSITE" id="PS50111"/>
    </source>
</evidence>
<dbReference type="Gene3D" id="1.10.287.950">
    <property type="entry name" value="Methyl-accepting chemotaxis protein"/>
    <property type="match status" value="1"/>
</dbReference>
<dbReference type="EMBL" id="BPQQ01000019">
    <property type="protein sequence ID" value="GJD99940.1"/>
    <property type="molecule type" value="Genomic_DNA"/>
</dbReference>
<evidence type="ECO:0000256" key="4">
    <source>
        <dbReference type="SAM" id="Phobius"/>
    </source>
</evidence>
<dbReference type="Gene3D" id="6.10.340.10">
    <property type="match status" value="1"/>
</dbReference>
<dbReference type="PROSITE" id="PS50885">
    <property type="entry name" value="HAMP"/>
    <property type="match status" value="1"/>
</dbReference>
<evidence type="ECO:0000256" key="1">
    <source>
        <dbReference type="ARBA" id="ARBA00023224"/>
    </source>
</evidence>
<comment type="similarity">
    <text evidence="2">Belongs to the methyl-accepting chemotaxis (MCP) protein family.</text>
</comment>
<comment type="caution">
    <text evidence="7">The sequence shown here is derived from an EMBL/GenBank/DDBJ whole genome shotgun (WGS) entry which is preliminary data.</text>
</comment>
<keyword evidence="8" id="KW-1185">Reference proteome</keyword>
<feature type="domain" description="HAMP" evidence="6">
    <location>
        <begin position="350"/>
        <end position="403"/>
    </location>
</feature>
<feature type="domain" description="Methyl-accepting transducer" evidence="5">
    <location>
        <begin position="444"/>
        <end position="680"/>
    </location>
</feature>
<dbReference type="Pfam" id="PF00672">
    <property type="entry name" value="HAMP"/>
    <property type="match status" value="1"/>
</dbReference>
<sequence>MIRRFSPRIGTTLQVLFGAMTVLGVTALGMPVFGEIEGLRDSKRVVAVTEAGREVFAALQNTRVQRGPTRVALGAKQPASEAFLAMMATARQKADPAIVRVLDLCGTIDCTGGKAEIVAGLPGSVDRFTALRTEADAALRVPAEQRRAGLGGEFNAAATDVIDRLEKMSAALGEAIRMVDVETAELMAIRQAAWLARDGIGLERTALSEARAKGELSPALDRTIADLRGRALSHWTVLTALLARPGVPAELTALARSAGTSVFEIYERTRKAAYEDVAAKRPPSVANDDLDRLGNQGLDALNAIPTAAMALAHARAEEKYRAAATVLQARLALLALAAALAVAGFAVVRGRVIKPLTGMTTAMRRLADGDLAVAVAGADRRDELGDMAGAVQVFKDGLIRMRALEAETAEARLAAEEQRKAGMRQMADAFEQAVGGIVGMVSSAATELQATAQSMTGTARETAGQSTSVAAAAEQAASNVGTVAAAAEELGASVQEIARQVAGSASLAQAAVSDADQTGRLVQELSAAVGKIGDVVGLIATIAGQTNLLALNATIEAARAGEAGRGFAVVAAEVKNLAAQTARATEEIGGQIGRIQGSTSGAVTAIAGITERIREINAVSSSIAAAVEQQGAATQEIVRNVAQAAQGTSEVTSSIATVAGAAEETGAAASQVLAAASDLSRQSDQLATEVSRFLGTVRAA</sequence>
<gene>
    <name evidence="7" type="ORF">GMJLKIPL_1858</name>
</gene>
<feature type="transmembrane region" description="Helical" evidence="4">
    <location>
        <begin position="12"/>
        <end position="34"/>
    </location>
</feature>
<name>A0ABQ4SBW8_9HYPH</name>
<evidence type="ECO:0008006" key="9">
    <source>
        <dbReference type="Google" id="ProtNLM"/>
    </source>
</evidence>
<evidence type="ECO:0000259" key="6">
    <source>
        <dbReference type="PROSITE" id="PS50885"/>
    </source>
</evidence>
<dbReference type="RefSeq" id="WP_238234825.1">
    <property type="nucleotide sequence ID" value="NZ_BPQQ01000019.1"/>
</dbReference>
<keyword evidence="4" id="KW-1133">Transmembrane helix</keyword>